<gene>
    <name evidence="3" type="ORF">AX018_100313</name>
</gene>
<dbReference type="AlphaFoldDB" id="A0A328ZK99"/>
<keyword evidence="4" id="KW-1185">Reference proteome</keyword>
<protein>
    <submittedName>
        <fullName evidence="3">N-acetylmuramoyl-L-alanine amidase</fullName>
    </submittedName>
</protein>
<dbReference type="Gene3D" id="3.40.80.10">
    <property type="entry name" value="Peptidoglycan recognition protein-like"/>
    <property type="match status" value="1"/>
</dbReference>
<dbReference type="OrthoDB" id="8844265at2"/>
<feature type="compositionally biased region" description="Basic and acidic residues" evidence="1">
    <location>
        <begin position="194"/>
        <end position="208"/>
    </location>
</feature>
<comment type="caution">
    <text evidence="3">The sequence shown here is derived from an EMBL/GenBank/DDBJ whole genome shotgun (WGS) entry which is preliminary data.</text>
</comment>
<feature type="domain" description="N-acetylmuramoyl-L-alanine amidase" evidence="2">
    <location>
        <begin position="30"/>
        <end position="206"/>
    </location>
</feature>
<dbReference type="Proteomes" id="UP000248856">
    <property type="component" value="Unassembled WGS sequence"/>
</dbReference>
<dbReference type="InterPro" id="IPR002502">
    <property type="entry name" value="Amidase_domain"/>
</dbReference>
<dbReference type="GO" id="GO:0008745">
    <property type="term" value="F:N-acetylmuramoyl-L-alanine amidase activity"/>
    <property type="evidence" value="ECO:0007669"/>
    <property type="project" value="InterPro"/>
</dbReference>
<dbReference type="Pfam" id="PF01510">
    <property type="entry name" value="Amidase_2"/>
    <property type="match status" value="1"/>
</dbReference>
<proteinExistence type="predicted"/>
<evidence type="ECO:0000259" key="2">
    <source>
        <dbReference type="Pfam" id="PF01510"/>
    </source>
</evidence>
<dbReference type="EMBL" id="QLTA01000003">
    <property type="protein sequence ID" value="RAR85785.1"/>
    <property type="molecule type" value="Genomic_DNA"/>
</dbReference>
<dbReference type="GO" id="GO:0009253">
    <property type="term" value="P:peptidoglycan catabolic process"/>
    <property type="evidence" value="ECO:0007669"/>
    <property type="project" value="InterPro"/>
</dbReference>
<accession>A0A328ZK99</accession>
<dbReference type="SUPFAM" id="SSF55846">
    <property type="entry name" value="N-acetylmuramoyl-L-alanine amidase-like"/>
    <property type="match status" value="1"/>
</dbReference>
<name>A0A328ZK99_9BURK</name>
<dbReference type="InterPro" id="IPR036505">
    <property type="entry name" value="Amidase/PGRP_sf"/>
</dbReference>
<evidence type="ECO:0000313" key="3">
    <source>
        <dbReference type="EMBL" id="RAR85785.1"/>
    </source>
</evidence>
<evidence type="ECO:0000256" key="1">
    <source>
        <dbReference type="SAM" id="MobiDB-lite"/>
    </source>
</evidence>
<evidence type="ECO:0000313" key="4">
    <source>
        <dbReference type="Proteomes" id="UP000248856"/>
    </source>
</evidence>
<reference evidence="3 4" key="1">
    <citation type="submission" date="2018-06" db="EMBL/GenBank/DDBJ databases">
        <title>Genomic Encyclopedia of Archaeal and Bacterial Type Strains, Phase II (KMG-II): from individual species to whole genera.</title>
        <authorList>
            <person name="Goeker M."/>
        </authorList>
    </citation>
    <scope>NUCLEOTIDE SEQUENCE [LARGE SCALE GENOMIC DNA]</scope>
    <source>
        <strain evidence="3 4">CFPB 3232</strain>
    </source>
</reference>
<feature type="region of interest" description="Disordered" evidence="1">
    <location>
        <begin position="192"/>
        <end position="216"/>
    </location>
</feature>
<organism evidence="3 4">
    <name type="scientific">Paracidovorax anthurii</name>
    <dbReference type="NCBI Taxonomy" id="78229"/>
    <lineage>
        <taxon>Bacteria</taxon>
        <taxon>Pseudomonadati</taxon>
        <taxon>Pseudomonadota</taxon>
        <taxon>Betaproteobacteria</taxon>
        <taxon>Burkholderiales</taxon>
        <taxon>Comamonadaceae</taxon>
        <taxon>Paracidovorax</taxon>
    </lineage>
</organism>
<sequence>MLNIDQQGMVIQNARIVARREMKIERGRMDKVNGIVVHQTNTASESAVFNSYSSPQANGAHFLIAKDGSIYQTASMFFKTNHVGRLRARCIAEKTCAPAEIVLNSSTRYAAIHASEMGKEVPARYPSNTDSIGIEIVGVAIPPPPQNIPRGLSEYRRKLYITENSVYEPLTGPQKLSLQYLIDQITQTLSVPKTEVHRHPDVSHKNRTEASTATWQ</sequence>
<dbReference type="RefSeq" id="WP_111875690.1">
    <property type="nucleotide sequence ID" value="NZ_CBCSGC010000108.1"/>
</dbReference>